<gene>
    <name evidence="1" type="ORF">IH622_14945</name>
</gene>
<evidence type="ECO:0000313" key="1">
    <source>
        <dbReference type="EMBL" id="MBE0562097.1"/>
    </source>
</evidence>
<sequence>MSVRLFLSGNPPRLITTKPGYNADNLSLGDIYKTFDSDWFQGAGIRWIFRVTIPAGNPASKTVTFPYALNHVPRYSWMWDGYRTSGAAYPQNQNVTWPFPLDPNAPWFSTMWQATPGGGNALTPNNHVRMYSNRFEIVDTLGFSGGEFGTLIVYQS</sequence>
<name>A0A8I0N5Q5_BRUAN</name>
<dbReference type="EMBL" id="JACZKO010000038">
    <property type="protein sequence ID" value="MBE0562097.1"/>
    <property type="molecule type" value="Genomic_DNA"/>
</dbReference>
<organism evidence="1 2">
    <name type="scientific">Brucella anthropi</name>
    <name type="common">Ochrobactrum anthropi</name>
    <dbReference type="NCBI Taxonomy" id="529"/>
    <lineage>
        <taxon>Bacteria</taxon>
        <taxon>Pseudomonadati</taxon>
        <taxon>Pseudomonadota</taxon>
        <taxon>Alphaproteobacteria</taxon>
        <taxon>Hyphomicrobiales</taxon>
        <taxon>Brucellaceae</taxon>
        <taxon>Brucella/Ochrobactrum group</taxon>
        <taxon>Brucella</taxon>
    </lineage>
</organism>
<accession>A0A8I0N5Q5</accession>
<evidence type="ECO:0000313" key="2">
    <source>
        <dbReference type="Proteomes" id="UP000642265"/>
    </source>
</evidence>
<proteinExistence type="predicted"/>
<reference evidence="1" key="2">
    <citation type="submission" date="2020-10" db="EMBL/GenBank/DDBJ databases">
        <title>Enrichment of novel Verrucomicrobia, Bacteroidetes and Krumholzibacteria in an oxygen-limited, methane- and iron-fed bioreactor inoculated with Bothnian Sea sediments.</title>
        <authorList>
            <person name="Martins P.D."/>
            <person name="de Jong A."/>
            <person name="Lenstra W.K."/>
            <person name="van Helmond N.A.G.M."/>
            <person name="Slomp C.P."/>
            <person name="Jetten M.S.M."/>
            <person name="Welte C.U."/>
            <person name="Rasigraf O."/>
        </authorList>
    </citation>
    <scope>NUCLEOTIDE SEQUENCE</scope>
    <source>
        <strain evidence="1">MAG47</strain>
    </source>
</reference>
<protein>
    <submittedName>
        <fullName evidence="1">Uncharacterized protein</fullName>
    </submittedName>
</protein>
<reference evidence="1" key="1">
    <citation type="submission" date="2020-09" db="EMBL/GenBank/DDBJ databases">
        <authorList>
            <person name="Dalcin Martins P."/>
        </authorList>
    </citation>
    <scope>NUCLEOTIDE SEQUENCE</scope>
    <source>
        <strain evidence="1">MAG47</strain>
    </source>
</reference>
<dbReference type="AlphaFoldDB" id="A0A8I0N5Q5"/>
<comment type="caution">
    <text evidence="1">The sequence shown here is derived from an EMBL/GenBank/DDBJ whole genome shotgun (WGS) entry which is preliminary data.</text>
</comment>
<dbReference type="Proteomes" id="UP000642265">
    <property type="component" value="Unassembled WGS sequence"/>
</dbReference>